<proteinExistence type="predicted"/>
<accession>A0A1M6P648</accession>
<feature type="chain" id="PRO_5013200813" description="Lipoprotein" evidence="1">
    <location>
        <begin position="20"/>
        <end position="137"/>
    </location>
</feature>
<gene>
    <name evidence="2" type="ORF">SAMN02745194_04006</name>
</gene>
<feature type="signal peptide" evidence="1">
    <location>
        <begin position="1"/>
        <end position="19"/>
    </location>
</feature>
<dbReference type="PROSITE" id="PS51257">
    <property type="entry name" value="PROKAR_LIPOPROTEIN"/>
    <property type="match status" value="1"/>
</dbReference>
<evidence type="ECO:0008006" key="4">
    <source>
        <dbReference type="Google" id="ProtNLM"/>
    </source>
</evidence>
<keyword evidence="3" id="KW-1185">Reference proteome</keyword>
<reference evidence="2 3" key="1">
    <citation type="submission" date="2016-11" db="EMBL/GenBank/DDBJ databases">
        <authorList>
            <person name="Jaros S."/>
            <person name="Januszkiewicz K."/>
            <person name="Wedrychowicz H."/>
        </authorList>
    </citation>
    <scope>NUCLEOTIDE SEQUENCE [LARGE SCALE GENOMIC DNA]</scope>
    <source>
        <strain evidence="2 3">DSM 14916</strain>
    </source>
</reference>
<dbReference type="OrthoDB" id="9850020at2"/>
<evidence type="ECO:0000256" key="1">
    <source>
        <dbReference type="SAM" id="SignalP"/>
    </source>
</evidence>
<evidence type="ECO:0000313" key="3">
    <source>
        <dbReference type="Proteomes" id="UP000184387"/>
    </source>
</evidence>
<name>A0A1M6P648_9PROT</name>
<dbReference type="STRING" id="198092.SAMN02745194_04006"/>
<protein>
    <recommendedName>
        <fullName evidence="4">Lipoprotein</fullName>
    </recommendedName>
</protein>
<dbReference type="EMBL" id="FQZF01000029">
    <property type="protein sequence ID" value="SHK03469.1"/>
    <property type="molecule type" value="Genomic_DNA"/>
</dbReference>
<dbReference type="AlphaFoldDB" id="A0A1M6P648"/>
<sequence length="137" mass="14292">MRRTPLRAFIPALALASLAACSPDPPPAMMGEIPLRAPTLPPAIVLVSLPGVAPVPRVLSAELSRGGEAVCAPLVGTRLEPVADSTFRLMLNPPGFAVTRETVFRRTVDAPFGGPELAMDGANNGRCDYVFRTASAG</sequence>
<dbReference type="RefSeq" id="WP_073138032.1">
    <property type="nucleotide sequence ID" value="NZ_FQZF01000029.1"/>
</dbReference>
<organism evidence="2 3">
    <name type="scientific">Muricoccus roseus</name>
    <dbReference type="NCBI Taxonomy" id="198092"/>
    <lineage>
        <taxon>Bacteria</taxon>
        <taxon>Pseudomonadati</taxon>
        <taxon>Pseudomonadota</taxon>
        <taxon>Alphaproteobacteria</taxon>
        <taxon>Acetobacterales</taxon>
        <taxon>Roseomonadaceae</taxon>
        <taxon>Muricoccus</taxon>
    </lineage>
</organism>
<keyword evidence="1" id="KW-0732">Signal</keyword>
<evidence type="ECO:0000313" key="2">
    <source>
        <dbReference type="EMBL" id="SHK03469.1"/>
    </source>
</evidence>
<dbReference type="Proteomes" id="UP000184387">
    <property type="component" value="Unassembled WGS sequence"/>
</dbReference>